<protein>
    <submittedName>
        <fullName evidence="8">GTP-binding protein</fullName>
    </submittedName>
</protein>
<evidence type="ECO:0000256" key="1">
    <source>
        <dbReference type="ARBA" id="ARBA00022741"/>
    </source>
</evidence>
<sequence length="335" mass="36555">MSDQTGSISPQHTPVFLLTGFLGSGKTSLLSRLIHRPEFSDTAVIINEFGEVGLDHMLVDRSSDADIVLLDSGCLCCAMSGSLQHSLESLYYRRLRKEIPHFERIVIETSGLADPGAVINTIGGDPAIARRFRLAGVITTVDAIHGLDAIGAYREAAAQLAVADQIVLTKTDLLEDPAAAMDLRRELGTRNPHAEIQIGQALDAAGIRRLFTSAETRALEPASAHSGMRNPALGHIFKYGITAQTFHLRNPVSWPAYADWVHAMQRRHGASLLRAKGILRMEDGDFYAIHAVHHLFSPPLKLRRAVEGPQQGALVLITENLSREELEETVALLRG</sequence>
<dbReference type="PANTHER" id="PTHR13748">
    <property type="entry name" value="COBW-RELATED"/>
    <property type="match status" value="1"/>
</dbReference>
<gene>
    <name evidence="8" type="ORF">H0A72_07935</name>
</gene>
<dbReference type="CDD" id="cd03112">
    <property type="entry name" value="CobW-like"/>
    <property type="match status" value="1"/>
</dbReference>
<dbReference type="EMBL" id="JACCEM010000004">
    <property type="protein sequence ID" value="NYT49238.1"/>
    <property type="molecule type" value="Genomic_DNA"/>
</dbReference>
<dbReference type="InterPro" id="IPR011629">
    <property type="entry name" value="CobW-like_C"/>
</dbReference>
<dbReference type="AlphaFoldDB" id="A0A853FWP4"/>
<comment type="caution">
    <text evidence="8">The sequence shown here is derived from an EMBL/GenBank/DDBJ whole genome shotgun (WGS) entry which is preliminary data.</text>
</comment>
<dbReference type="Pfam" id="PF07683">
    <property type="entry name" value="CobW_C"/>
    <property type="match status" value="1"/>
</dbReference>
<dbReference type="Proteomes" id="UP000559809">
    <property type="component" value="Unassembled WGS sequence"/>
</dbReference>
<dbReference type="InterPro" id="IPR003495">
    <property type="entry name" value="CobW/HypB/UreG_nucleotide-bd"/>
</dbReference>
<reference evidence="8 9" key="1">
    <citation type="submission" date="2020-07" db="EMBL/GenBank/DDBJ databases">
        <title>Taxonomic revisions and descriptions of new bacterial species based on genomic comparisons in the high-G+C-content subgroup of the family Alcaligenaceae.</title>
        <authorList>
            <person name="Szabo A."/>
            <person name="Felfoldi T."/>
        </authorList>
    </citation>
    <scope>NUCLEOTIDE SEQUENCE [LARGE SCALE GENOMIC DNA]</scope>
    <source>
        <strain evidence="8 9">LMG 24012</strain>
    </source>
</reference>
<name>A0A853FWP4_9BURK</name>
<dbReference type="SUPFAM" id="SSF52540">
    <property type="entry name" value="P-loop containing nucleoside triphosphate hydrolases"/>
    <property type="match status" value="1"/>
</dbReference>
<dbReference type="SMART" id="SM00833">
    <property type="entry name" value="CobW_C"/>
    <property type="match status" value="1"/>
</dbReference>
<comment type="catalytic activity">
    <reaction evidence="6">
        <text>GTP + H2O = GDP + phosphate + H(+)</text>
        <dbReference type="Rhea" id="RHEA:19669"/>
        <dbReference type="ChEBI" id="CHEBI:15377"/>
        <dbReference type="ChEBI" id="CHEBI:15378"/>
        <dbReference type="ChEBI" id="CHEBI:37565"/>
        <dbReference type="ChEBI" id="CHEBI:43474"/>
        <dbReference type="ChEBI" id="CHEBI:58189"/>
    </reaction>
    <physiologicalReaction direction="left-to-right" evidence="6">
        <dbReference type="Rhea" id="RHEA:19670"/>
    </physiologicalReaction>
</comment>
<keyword evidence="2" id="KW-0378">Hydrolase</keyword>
<evidence type="ECO:0000313" key="9">
    <source>
        <dbReference type="Proteomes" id="UP000559809"/>
    </source>
</evidence>
<keyword evidence="1" id="KW-0547">Nucleotide-binding</keyword>
<dbReference type="RefSeq" id="WP_180154548.1">
    <property type="nucleotide sequence ID" value="NZ_JACCEM010000004.1"/>
</dbReference>
<dbReference type="Pfam" id="PF02492">
    <property type="entry name" value="cobW"/>
    <property type="match status" value="1"/>
</dbReference>
<proteinExistence type="inferred from homology"/>
<dbReference type="GO" id="GO:0005737">
    <property type="term" value="C:cytoplasm"/>
    <property type="evidence" value="ECO:0007669"/>
    <property type="project" value="TreeGrafter"/>
</dbReference>
<dbReference type="Gene3D" id="3.30.1220.10">
    <property type="entry name" value="CobW-like, C-terminal domain"/>
    <property type="match status" value="1"/>
</dbReference>
<evidence type="ECO:0000256" key="6">
    <source>
        <dbReference type="ARBA" id="ARBA00049117"/>
    </source>
</evidence>
<dbReference type="InterPro" id="IPR051316">
    <property type="entry name" value="Zinc-reg_GTPase_activator"/>
</dbReference>
<dbReference type="PANTHER" id="PTHR13748:SF62">
    <property type="entry name" value="COBW DOMAIN-CONTAINING PROTEIN"/>
    <property type="match status" value="1"/>
</dbReference>
<evidence type="ECO:0000256" key="3">
    <source>
        <dbReference type="ARBA" id="ARBA00023186"/>
    </source>
</evidence>
<dbReference type="InterPro" id="IPR027417">
    <property type="entry name" value="P-loop_NTPase"/>
</dbReference>
<dbReference type="GO" id="GO:0016787">
    <property type="term" value="F:hydrolase activity"/>
    <property type="evidence" value="ECO:0007669"/>
    <property type="project" value="UniProtKB-KW"/>
</dbReference>
<keyword evidence="3" id="KW-0143">Chaperone</keyword>
<evidence type="ECO:0000259" key="7">
    <source>
        <dbReference type="SMART" id="SM00833"/>
    </source>
</evidence>
<organism evidence="8 9">
    <name type="scientific">Parapusillimonas granuli</name>
    <dbReference type="NCBI Taxonomy" id="380911"/>
    <lineage>
        <taxon>Bacteria</taxon>
        <taxon>Pseudomonadati</taxon>
        <taxon>Pseudomonadota</taxon>
        <taxon>Betaproteobacteria</taxon>
        <taxon>Burkholderiales</taxon>
        <taxon>Alcaligenaceae</taxon>
        <taxon>Parapusillimonas</taxon>
    </lineage>
</organism>
<accession>A0A853FWP4</accession>
<evidence type="ECO:0000313" key="8">
    <source>
        <dbReference type="EMBL" id="NYT49238.1"/>
    </source>
</evidence>
<evidence type="ECO:0000256" key="5">
    <source>
        <dbReference type="ARBA" id="ARBA00045658"/>
    </source>
</evidence>
<dbReference type="InterPro" id="IPR036627">
    <property type="entry name" value="CobW-likC_sf"/>
</dbReference>
<keyword evidence="9" id="KW-1185">Reference proteome</keyword>
<comment type="function">
    <text evidence="5">Zinc chaperone that directly transfers zinc cofactor to target proteins, thereby activating them. Zinc is transferred from the CXCC motif in the GTPase domain to the zinc binding site in target proteins in a process requiring GTP hydrolysis.</text>
</comment>
<dbReference type="SUPFAM" id="SSF90002">
    <property type="entry name" value="Hypothetical protein YjiA, C-terminal domain"/>
    <property type="match status" value="1"/>
</dbReference>
<evidence type="ECO:0000256" key="2">
    <source>
        <dbReference type="ARBA" id="ARBA00022801"/>
    </source>
</evidence>
<dbReference type="GO" id="GO:0000166">
    <property type="term" value="F:nucleotide binding"/>
    <property type="evidence" value="ECO:0007669"/>
    <property type="project" value="UniProtKB-KW"/>
</dbReference>
<evidence type="ECO:0000256" key="4">
    <source>
        <dbReference type="ARBA" id="ARBA00034320"/>
    </source>
</evidence>
<dbReference type="Gene3D" id="3.40.50.300">
    <property type="entry name" value="P-loop containing nucleotide triphosphate hydrolases"/>
    <property type="match status" value="1"/>
</dbReference>
<comment type="similarity">
    <text evidence="4">Belongs to the SIMIBI class G3E GTPase family. ZNG1 subfamily.</text>
</comment>
<feature type="domain" description="CobW C-terminal" evidence="7">
    <location>
        <begin position="241"/>
        <end position="334"/>
    </location>
</feature>